<dbReference type="Pfam" id="PF00550">
    <property type="entry name" value="PP-binding"/>
    <property type="match status" value="1"/>
</dbReference>
<evidence type="ECO:0000313" key="2">
    <source>
        <dbReference type="EMBL" id="ALO43819.1"/>
    </source>
</evidence>
<dbReference type="RefSeq" id="WP_058031457.1">
    <property type="nucleotide sequence ID" value="NZ_CP013187.1"/>
</dbReference>
<evidence type="ECO:0000313" key="3">
    <source>
        <dbReference type="Proteomes" id="UP000061457"/>
    </source>
</evidence>
<dbReference type="Gene3D" id="1.10.1200.10">
    <property type="entry name" value="ACP-like"/>
    <property type="match status" value="1"/>
</dbReference>
<reference evidence="2 3" key="1">
    <citation type="submission" date="2015-11" db="EMBL/GenBank/DDBJ databases">
        <authorList>
            <person name="Zhang Y."/>
            <person name="Guo Z."/>
        </authorList>
    </citation>
    <scope>NUCLEOTIDE SEQUENCE [LARGE SCALE GENOMIC DNA]</scope>
    <source>
        <strain evidence="2 3">KCTC 12086</strain>
    </source>
</reference>
<dbReference type="KEGG" id="pphe:PP2015_3344"/>
<evidence type="ECO:0000259" key="1">
    <source>
        <dbReference type="Pfam" id="PF00550"/>
    </source>
</evidence>
<dbReference type="InterPro" id="IPR009081">
    <property type="entry name" value="PP-bd_ACP"/>
</dbReference>
<dbReference type="Proteomes" id="UP000061457">
    <property type="component" value="Chromosome I"/>
</dbReference>
<dbReference type="InterPro" id="IPR036736">
    <property type="entry name" value="ACP-like_sf"/>
</dbReference>
<accession>A0A0S2K658</accession>
<dbReference type="EMBL" id="CP013187">
    <property type="protein sequence ID" value="ALO43819.1"/>
    <property type="molecule type" value="Genomic_DNA"/>
</dbReference>
<dbReference type="STRING" id="161398.PP2015_3344"/>
<feature type="domain" description="Carrier" evidence="1">
    <location>
        <begin position="5"/>
        <end position="60"/>
    </location>
</feature>
<sequence>MNQTEIATIAANILYLDDVSEIEFNRSLFGDYSMSSLDYVDFAFELKGESGKEFDPDELWPINTMMDNPDFYENGQWTDAGREALKKVFNGFTDLSEENPSPESLYNLFSVDFIQHRIGTL</sequence>
<proteinExistence type="predicted"/>
<protein>
    <recommendedName>
        <fullName evidence="1">Carrier domain-containing protein</fullName>
    </recommendedName>
</protein>
<keyword evidence="3" id="KW-1185">Reference proteome</keyword>
<dbReference type="AlphaFoldDB" id="A0A0S2K658"/>
<gene>
    <name evidence="2" type="ORF">PP2015_3344</name>
</gene>
<dbReference type="OrthoDB" id="9809197at2"/>
<organism evidence="2 3">
    <name type="scientific">Pseudoalteromonas phenolica</name>
    <dbReference type="NCBI Taxonomy" id="161398"/>
    <lineage>
        <taxon>Bacteria</taxon>
        <taxon>Pseudomonadati</taxon>
        <taxon>Pseudomonadota</taxon>
        <taxon>Gammaproteobacteria</taxon>
        <taxon>Alteromonadales</taxon>
        <taxon>Pseudoalteromonadaceae</taxon>
        <taxon>Pseudoalteromonas</taxon>
    </lineage>
</organism>
<dbReference type="SUPFAM" id="SSF47336">
    <property type="entry name" value="ACP-like"/>
    <property type="match status" value="1"/>
</dbReference>
<dbReference type="PATRIC" id="fig|161398.10.peg.3408"/>
<name>A0A0S2K658_9GAMM</name>